<evidence type="ECO:0000313" key="1">
    <source>
        <dbReference type="EMBL" id="KAG0143130.1"/>
    </source>
</evidence>
<dbReference type="EMBL" id="MU167328">
    <property type="protein sequence ID" value="KAG0143130.1"/>
    <property type="molecule type" value="Genomic_DNA"/>
</dbReference>
<evidence type="ECO:0000313" key="2">
    <source>
        <dbReference type="Proteomes" id="UP000886653"/>
    </source>
</evidence>
<proteinExistence type="predicted"/>
<name>A0A9P6NAS1_9BASI</name>
<protein>
    <submittedName>
        <fullName evidence="1">Uncharacterized protein</fullName>
    </submittedName>
</protein>
<gene>
    <name evidence="1" type="ORF">CROQUDRAFT_96726</name>
</gene>
<sequence>MREDERPGSCLIHWLLGATLFGPAGGSKKIPGGLAQTLAKVFQTSSEGWEPK</sequence>
<keyword evidence="2" id="KW-1185">Reference proteome</keyword>
<comment type="caution">
    <text evidence="1">The sequence shown here is derived from an EMBL/GenBank/DDBJ whole genome shotgun (WGS) entry which is preliminary data.</text>
</comment>
<dbReference type="AlphaFoldDB" id="A0A9P6NAS1"/>
<reference evidence="1" key="1">
    <citation type="submission" date="2013-11" db="EMBL/GenBank/DDBJ databases">
        <title>Genome sequence of the fusiform rust pathogen reveals effectors for host alternation and coevolution with pine.</title>
        <authorList>
            <consortium name="DOE Joint Genome Institute"/>
            <person name="Smith K."/>
            <person name="Pendleton A."/>
            <person name="Kubisiak T."/>
            <person name="Anderson C."/>
            <person name="Salamov A."/>
            <person name="Aerts A."/>
            <person name="Riley R."/>
            <person name="Clum A."/>
            <person name="Lindquist E."/>
            <person name="Ence D."/>
            <person name="Campbell M."/>
            <person name="Kronenberg Z."/>
            <person name="Feau N."/>
            <person name="Dhillon B."/>
            <person name="Hamelin R."/>
            <person name="Burleigh J."/>
            <person name="Smith J."/>
            <person name="Yandell M."/>
            <person name="Nelson C."/>
            <person name="Grigoriev I."/>
            <person name="Davis J."/>
        </authorList>
    </citation>
    <scope>NUCLEOTIDE SEQUENCE</scope>
    <source>
        <strain evidence="1">G11</strain>
    </source>
</reference>
<accession>A0A9P6NAS1</accession>
<dbReference type="Proteomes" id="UP000886653">
    <property type="component" value="Unassembled WGS sequence"/>
</dbReference>
<organism evidence="1 2">
    <name type="scientific">Cronartium quercuum f. sp. fusiforme G11</name>
    <dbReference type="NCBI Taxonomy" id="708437"/>
    <lineage>
        <taxon>Eukaryota</taxon>
        <taxon>Fungi</taxon>
        <taxon>Dikarya</taxon>
        <taxon>Basidiomycota</taxon>
        <taxon>Pucciniomycotina</taxon>
        <taxon>Pucciniomycetes</taxon>
        <taxon>Pucciniales</taxon>
        <taxon>Coleosporiaceae</taxon>
        <taxon>Cronartium</taxon>
    </lineage>
</organism>